<evidence type="ECO:0000256" key="1">
    <source>
        <dbReference type="SAM" id="MobiDB-lite"/>
    </source>
</evidence>
<dbReference type="NCBIfam" id="TIGR01640">
    <property type="entry name" value="F_box_assoc_1"/>
    <property type="match status" value="1"/>
</dbReference>
<sequence>MGFSNPTIMSFEVRSEKFDTIALPSGSFANMLIPYQGRLACVTNTMKNDVNGGIILWTLDDAEKHIWSCKLFLAPFAHMVIIVCMYVLLSHNSNKDYNFCKIYLTPQAIKKKKEVEEEKKKQKKGEAVVSVAHVEALEEQQPCNVEYHQPLAPLDSCQPQRHDLEYQQQQFCPGPLDSYQPHPHDMESQQPHNPLL</sequence>
<dbReference type="KEGG" id="ath:AT5G39540"/>
<dbReference type="PhylomeDB" id="F4KEG7"/>
<gene>
    <name evidence="5" type="primary">MIJ24.2</name>
    <name evidence="5" type="synonym">MIJ24_2</name>
    <name evidence="4 5" type="ordered locus">At5g39540</name>
</gene>
<dbReference type="Proteomes" id="UP000006548">
    <property type="component" value="Chromosome 5"/>
</dbReference>
<dbReference type="InterPro" id="IPR013187">
    <property type="entry name" value="F-box-assoc_dom_typ3"/>
</dbReference>
<dbReference type="EMBL" id="CP002688">
    <property type="protein sequence ID" value="AED94445.1"/>
    <property type="molecule type" value="Genomic_DNA"/>
</dbReference>
<dbReference type="RefSeq" id="NP_198770.1">
    <property type="nucleotide sequence ID" value="NM_123316.1"/>
</dbReference>
<keyword evidence="2" id="KW-1133">Transmembrane helix</keyword>
<protein>
    <submittedName>
        <fullName evidence="5">F-box associated ubiquitination effector family protein</fullName>
    </submittedName>
</protein>
<keyword evidence="2" id="KW-0472">Membrane</keyword>
<evidence type="ECO:0000256" key="2">
    <source>
        <dbReference type="SAM" id="Phobius"/>
    </source>
</evidence>
<keyword evidence="2" id="KW-0812">Transmembrane</keyword>
<dbReference type="AlphaFoldDB" id="F4KEG7"/>
<evidence type="ECO:0000313" key="5">
    <source>
        <dbReference type="EMBL" id="AED94445.1"/>
    </source>
</evidence>
<dbReference type="Araport" id="AT5G39540"/>
<name>F4KEG7_ARATH</name>
<reference evidence="6" key="2">
    <citation type="journal article" date="2017" name="Plant J.">
        <title>Araport11: a complete reannotation of the Arabidopsis thaliana reference genome.</title>
        <authorList>
            <person name="Cheng C.Y."/>
            <person name="Krishnakumar V."/>
            <person name="Chan A.P."/>
            <person name="Thibaud-Nissen F."/>
            <person name="Schobel S."/>
            <person name="Town C.D."/>
        </authorList>
    </citation>
    <scope>GENOME REANNOTATION</scope>
    <source>
        <strain evidence="6">cv. Columbia</strain>
    </source>
</reference>
<dbReference type="PaxDb" id="3702-AT5G39540.1"/>
<feature type="domain" description="F-box associated beta-propeller type 3" evidence="3">
    <location>
        <begin position="7"/>
        <end position="81"/>
    </location>
</feature>
<keyword evidence="6" id="KW-1185">Reference proteome</keyword>
<dbReference type="HOGENOM" id="CLU_1391948_0_0_1"/>
<dbReference type="PANTHER" id="PTHR31714">
    <property type="entry name" value="F-BOX ASSOCIATED UBIQUITINATION EFFECTOR FAMILY PROTEIN-RELATED"/>
    <property type="match status" value="1"/>
</dbReference>
<proteinExistence type="predicted"/>
<dbReference type="InterPro" id="IPR017451">
    <property type="entry name" value="F-box-assoc_interact_dom"/>
</dbReference>
<feature type="region of interest" description="Disordered" evidence="1">
    <location>
        <begin position="171"/>
        <end position="196"/>
    </location>
</feature>
<dbReference type="ExpressionAtlas" id="F4KEG7">
    <property type="expression patterns" value="differential"/>
</dbReference>
<dbReference type="Pfam" id="PF08268">
    <property type="entry name" value="FBA_3"/>
    <property type="match status" value="1"/>
</dbReference>
<dbReference type="GeneID" id="833950"/>
<evidence type="ECO:0000313" key="4">
    <source>
        <dbReference type="Araport" id="AT5G39540"/>
    </source>
</evidence>
<organism evidence="5 6">
    <name type="scientific">Arabidopsis thaliana</name>
    <name type="common">Mouse-ear cress</name>
    <dbReference type="NCBI Taxonomy" id="3702"/>
    <lineage>
        <taxon>Eukaryota</taxon>
        <taxon>Viridiplantae</taxon>
        <taxon>Streptophyta</taxon>
        <taxon>Embryophyta</taxon>
        <taxon>Tracheophyta</taxon>
        <taxon>Spermatophyta</taxon>
        <taxon>Magnoliopsida</taxon>
        <taxon>eudicotyledons</taxon>
        <taxon>Gunneridae</taxon>
        <taxon>Pentapetalae</taxon>
        <taxon>rosids</taxon>
        <taxon>malvids</taxon>
        <taxon>Brassicales</taxon>
        <taxon>Brassicaceae</taxon>
        <taxon>Camelineae</taxon>
        <taxon>Arabidopsis</taxon>
    </lineage>
</organism>
<accession>F4KEG7</accession>
<feature type="transmembrane region" description="Helical" evidence="2">
    <location>
        <begin position="71"/>
        <end position="89"/>
    </location>
</feature>
<dbReference type="PANTHER" id="PTHR31714:SF10">
    <property type="entry name" value="F-BOX ASSOCIATED UBIQUITINATION EFFECTOR FAMILY PROTEIN-RELATED"/>
    <property type="match status" value="1"/>
</dbReference>
<evidence type="ECO:0000259" key="3">
    <source>
        <dbReference type="Pfam" id="PF08268"/>
    </source>
</evidence>
<dbReference type="InParanoid" id="F4KEG7"/>
<evidence type="ECO:0000313" key="6">
    <source>
        <dbReference type="Proteomes" id="UP000006548"/>
    </source>
</evidence>
<dbReference type="TAIR" id="AT5G39540"/>
<reference evidence="5 6" key="1">
    <citation type="journal article" date="2000" name="Nature">
        <title>Sequence and analysis of chromosome 5 of the plant Arabidopsis thaliana.</title>
        <authorList>
            <consortium name="Kazusa DNA Research Institute"/>
            <consortium name="Cold Spring Harbor and Washington University in St Louis Sequencing Consortium"/>
            <consortium name="European Union Arabidopsis Genome Sequencing Consortium"/>
            <person name="Tabata S."/>
            <person name="Kaneko T."/>
            <person name="Nakamura Y."/>
            <person name="Kotani H."/>
            <person name="Kato T."/>
            <person name="Asamizu E."/>
            <person name="Miyajima N."/>
            <person name="Sasamoto S."/>
            <person name="Kimura T."/>
            <person name="Hosouchi T."/>
            <person name="Kawashima K."/>
            <person name="Kohara M."/>
            <person name="Matsumoto M."/>
            <person name="Matsuno A."/>
            <person name="Muraki A."/>
            <person name="Nakayama S."/>
            <person name="Nakazaki N."/>
            <person name="Naruo K."/>
            <person name="Okumura S."/>
            <person name="Shinpo S."/>
            <person name="Takeuchi C."/>
            <person name="Wada T."/>
            <person name="Watanabe A."/>
            <person name="Yamada M."/>
            <person name="Yasuda M."/>
            <person name="Sato S."/>
            <person name="de la Bastide M."/>
            <person name="Huang E."/>
            <person name="Spiegel L."/>
            <person name="Gnoj L."/>
            <person name="O'Shaughnessy A."/>
            <person name="Preston R."/>
            <person name="Habermann K."/>
            <person name="Murray J."/>
            <person name="Johnson D."/>
            <person name="Rohlfing T."/>
            <person name="Nelson J."/>
            <person name="Stoneking T."/>
            <person name="Pepin K."/>
            <person name="Spieth J."/>
            <person name="Sekhon M."/>
            <person name="Armstrong J."/>
            <person name="Becker M."/>
            <person name="Belter E."/>
            <person name="Cordum H."/>
            <person name="Cordes M."/>
            <person name="Courtney L."/>
            <person name="Courtney W."/>
            <person name="Dante M."/>
            <person name="Du H."/>
            <person name="Edwards J."/>
            <person name="Fryman J."/>
            <person name="Haakensen B."/>
            <person name="Lamar E."/>
            <person name="Latreille P."/>
            <person name="Leonard S."/>
            <person name="Meyer R."/>
            <person name="Mulvaney E."/>
            <person name="Ozersky P."/>
            <person name="Riley A."/>
            <person name="Strowmatt C."/>
            <person name="Wagner-McPherson C."/>
            <person name="Wollam A."/>
            <person name="Yoakum M."/>
            <person name="Bell M."/>
            <person name="Dedhia N."/>
            <person name="Parnell L."/>
            <person name="Shah R."/>
            <person name="Rodriguez M."/>
            <person name="See L.H."/>
            <person name="Vil D."/>
            <person name="Baker J."/>
            <person name="Kirchoff K."/>
            <person name="Toth K."/>
            <person name="King L."/>
            <person name="Bahret A."/>
            <person name="Miller B."/>
            <person name="Marra M."/>
            <person name="Martienssen R."/>
            <person name="McCombie W.R."/>
            <person name="Wilson R.K."/>
            <person name="Murphy G."/>
            <person name="Bancroft I."/>
            <person name="Volckaert G."/>
            <person name="Wambutt R."/>
            <person name="Dusterhoft A."/>
            <person name="Stiekema W."/>
            <person name="Pohl T."/>
            <person name="Entian K.D."/>
            <person name="Terryn N."/>
            <person name="Hartley N."/>
            <person name="Bent E."/>
            <person name="Johnson S."/>
            <person name="Langham S.A."/>
            <person name="McCullagh B."/>
            <person name="Robben J."/>
            <person name="Grymonprez B."/>
            <person name="Zimmermann W."/>
            <person name="Ramsperger U."/>
            <person name="Wedler H."/>
            <person name="Balke K."/>
            <person name="Wedler E."/>
            <person name="Peters S."/>
            <person name="van Staveren M."/>
            <person name="Dirkse W."/>
            <person name="Mooijman P."/>
            <person name="Lankhorst R.K."/>
            <person name="Weitzenegger T."/>
            <person name="Bothe G."/>
            <person name="Rose M."/>
            <person name="Hauf J."/>
            <person name="Berneiser S."/>
            <person name="Hempel S."/>
            <person name="Feldpausch M."/>
            <person name="Lamberth S."/>
            <person name="Villarroel R."/>
            <person name="Gielen J."/>
            <person name="Ardiles W."/>
            <person name="Bents O."/>
            <person name="Lemcke K."/>
            <person name="Kolesov G."/>
            <person name="Mayer K."/>
            <person name="Rudd S."/>
            <person name="Schoof H."/>
            <person name="Schueller C."/>
            <person name="Zaccaria P."/>
            <person name="Mewes H.W."/>
            <person name="Bevan M."/>
            <person name="Fransz P."/>
        </authorList>
    </citation>
    <scope>NUCLEOTIDE SEQUENCE [LARGE SCALE GENOMIC DNA]</scope>
    <source>
        <strain evidence="6">cv. Columbia</strain>
    </source>
</reference>